<evidence type="ECO:0000256" key="1">
    <source>
        <dbReference type="SAM" id="SignalP"/>
    </source>
</evidence>
<reference evidence="2 3" key="1">
    <citation type="submission" date="2019-02" db="EMBL/GenBank/DDBJ databases">
        <title>Opniocepnalus argus genome.</title>
        <authorList>
            <person name="Zhou C."/>
            <person name="Xiao S."/>
        </authorList>
    </citation>
    <scope>NUCLEOTIDE SEQUENCE [LARGE SCALE GENOMIC DNA]</scope>
    <source>
        <strain evidence="2">OARG1902GOOAL</strain>
        <tissue evidence="2">Muscle</tissue>
    </source>
</reference>
<reference evidence="3" key="2">
    <citation type="submission" date="2019-02" db="EMBL/GenBank/DDBJ databases">
        <title>Opniocepnalus argus Var Kimnra genome.</title>
        <authorList>
            <person name="Zhou C."/>
            <person name="Xiao S."/>
        </authorList>
    </citation>
    <scope>NUCLEOTIDE SEQUENCE [LARGE SCALE GENOMIC DNA]</scope>
</reference>
<evidence type="ECO:0000313" key="2">
    <source>
        <dbReference type="EMBL" id="KAF3692422.1"/>
    </source>
</evidence>
<feature type="signal peptide" evidence="1">
    <location>
        <begin position="1"/>
        <end position="17"/>
    </location>
</feature>
<dbReference type="EMBL" id="CM015718">
    <property type="protein sequence ID" value="KAF3692422.1"/>
    <property type="molecule type" value="Genomic_DNA"/>
</dbReference>
<keyword evidence="1" id="KW-0732">Signal</keyword>
<protein>
    <submittedName>
        <fullName evidence="2">Uncharacterized protein</fullName>
    </submittedName>
</protein>
<evidence type="ECO:0000313" key="3">
    <source>
        <dbReference type="Proteomes" id="UP000503349"/>
    </source>
</evidence>
<sequence>MAADARSLFALCGLASAWFGPCRDTGTCQWANAAVVAVLLRHPPERRLNNNNNNNNNTEPVGFITERETREGGGGGGGGGELFSEIVTDCHKWIIHQPANRAAGKAAVCELDLLQRHLDARPAPSAAPWPVRQCSQNNKHKMESLKDLQQQRGSKIKDAQSTLVTVPDSSTNLWDFVIKFRKVHSQCLFLRRRLFLSAIKFLQTNKVQQDGVCGTEVE</sequence>
<organism evidence="2 3">
    <name type="scientific">Channa argus</name>
    <name type="common">Northern snakehead</name>
    <name type="synonym">Ophicephalus argus</name>
    <dbReference type="NCBI Taxonomy" id="215402"/>
    <lineage>
        <taxon>Eukaryota</taxon>
        <taxon>Metazoa</taxon>
        <taxon>Chordata</taxon>
        <taxon>Craniata</taxon>
        <taxon>Vertebrata</taxon>
        <taxon>Euteleostomi</taxon>
        <taxon>Actinopterygii</taxon>
        <taxon>Neopterygii</taxon>
        <taxon>Teleostei</taxon>
        <taxon>Neoteleostei</taxon>
        <taxon>Acanthomorphata</taxon>
        <taxon>Anabantaria</taxon>
        <taxon>Anabantiformes</taxon>
        <taxon>Channoidei</taxon>
        <taxon>Channidae</taxon>
        <taxon>Channa</taxon>
    </lineage>
</organism>
<accession>A0A6G1PQ77</accession>
<gene>
    <name evidence="2" type="ORF">EXN66_Car008098</name>
</gene>
<proteinExistence type="predicted"/>
<keyword evidence="3" id="KW-1185">Reference proteome</keyword>
<name>A0A6G1PQ77_CHAAH</name>
<feature type="chain" id="PRO_5026226181" evidence="1">
    <location>
        <begin position="18"/>
        <end position="218"/>
    </location>
</feature>
<dbReference type="AlphaFoldDB" id="A0A6G1PQ77"/>
<dbReference type="Proteomes" id="UP000503349">
    <property type="component" value="Chromosome 7"/>
</dbReference>